<keyword evidence="2" id="KW-1185">Reference proteome</keyword>
<organism evidence="1 2">
    <name type="scientific">Penicillium brevicompactum</name>
    <dbReference type="NCBI Taxonomy" id="5074"/>
    <lineage>
        <taxon>Eukaryota</taxon>
        <taxon>Fungi</taxon>
        <taxon>Dikarya</taxon>
        <taxon>Ascomycota</taxon>
        <taxon>Pezizomycotina</taxon>
        <taxon>Eurotiomycetes</taxon>
        <taxon>Eurotiomycetidae</taxon>
        <taxon>Eurotiales</taxon>
        <taxon>Aspergillaceae</taxon>
        <taxon>Penicillium</taxon>
    </lineage>
</organism>
<gene>
    <name evidence="1" type="ORF">N7541_007591</name>
</gene>
<evidence type="ECO:0000313" key="2">
    <source>
        <dbReference type="Proteomes" id="UP001148299"/>
    </source>
</evidence>
<reference evidence="1" key="1">
    <citation type="submission" date="2022-12" db="EMBL/GenBank/DDBJ databases">
        <authorList>
            <person name="Petersen C."/>
        </authorList>
    </citation>
    <scope>NUCLEOTIDE SEQUENCE</scope>
    <source>
        <strain evidence="1">IBT 35675</strain>
    </source>
</reference>
<dbReference type="EMBL" id="JAPZBR010000006">
    <property type="protein sequence ID" value="KAJ5349864.1"/>
    <property type="molecule type" value="Genomic_DNA"/>
</dbReference>
<dbReference type="AlphaFoldDB" id="A0A9W9R0G2"/>
<dbReference type="Proteomes" id="UP001148299">
    <property type="component" value="Unassembled WGS sequence"/>
</dbReference>
<sequence length="61" mass="6916">MLWELSKGSAATSVETGYDPDHKLYETRTVGDCEVKWRRKRLEGGEKAAYLPRNDLDSATI</sequence>
<proteinExistence type="predicted"/>
<reference evidence="1" key="2">
    <citation type="journal article" date="2023" name="IMA Fungus">
        <title>Comparative genomic study of the Penicillium genus elucidates a diverse pangenome and 15 lateral gene transfer events.</title>
        <authorList>
            <person name="Petersen C."/>
            <person name="Sorensen T."/>
            <person name="Nielsen M.R."/>
            <person name="Sondergaard T.E."/>
            <person name="Sorensen J.L."/>
            <person name="Fitzpatrick D.A."/>
            <person name="Frisvad J.C."/>
            <person name="Nielsen K.L."/>
        </authorList>
    </citation>
    <scope>NUCLEOTIDE SEQUENCE</scope>
    <source>
        <strain evidence="1">IBT 35675</strain>
    </source>
</reference>
<protein>
    <submittedName>
        <fullName evidence="1">Uncharacterized protein</fullName>
    </submittedName>
</protein>
<comment type="caution">
    <text evidence="1">The sequence shown here is derived from an EMBL/GenBank/DDBJ whole genome shotgun (WGS) entry which is preliminary data.</text>
</comment>
<accession>A0A9W9R0G2</accession>
<name>A0A9W9R0G2_PENBR</name>
<evidence type="ECO:0000313" key="1">
    <source>
        <dbReference type="EMBL" id="KAJ5349864.1"/>
    </source>
</evidence>